<feature type="region of interest" description="Disordered" evidence="1">
    <location>
        <begin position="1"/>
        <end position="34"/>
    </location>
</feature>
<evidence type="ECO:0000313" key="3">
    <source>
        <dbReference type="Proteomes" id="UP000042054"/>
    </source>
</evidence>
<organism evidence="2 3">
    <name type="scientific">Yersinia rohdei</name>
    <dbReference type="NCBI Taxonomy" id="29485"/>
    <lineage>
        <taxon>Bacteria</taxon>
        <taxon>Pseudomonadati</taxon>
        <taxon>Pseudomonadota</taxon>
        <taxon>Gammaproteobacteria</taxon>
        <taxon>Enterobacterales</taxon>
        <taxon>Yersiniaceae</taxon>
        <taxon>Yersinia</taxon>
    </lineage>
</organism>
<proteinExistence type="predicted"/>
<protein>
    <submittedName>
        <fullName evidence="2">Putative hemolysin</fullName>
    </submittedName>
</protein>
<dbReference type="STRING" id="29485.CH64_1853"/>
<dbReference type="EMBL" id="CTKE01000034">
    <property type="protein sequence ID" value="CQI97859.1"/>
    <property type="molecule type" value="Genomic_DNA"/>
</dbReference>
<dbReference type="AlphaFoldDB" id="A0A0U1HY90"/>
<dbReference type="Proteomes" id="UP000042054">
    <property type="component" value="Unassembled WGS sequence"/>
</dbReference>
<evidence type="ECO:0000256" key="1">
    <source>
        <dbReference type="SAM" id="MobiDB-lite"/>
    </source>
</evidence>
<feature type="compositionally biased region" description="Polar residues" evidence="1">
    <location>
        <begin position="1"/>
        <end position="14"/>
    </location>
</feature>
<reference evidence="2 3" key="1">
    <citation type="submission" date="2015-03" db="EMBL/GenBank/DDBJ databases">
        <authorList>
            <person name="Murphy D."/>
        </authorList>
    </citation>
    <scope>NUCLEOTIDE SEQUENCE [LARGE SCALE GENOMIC DNA]</scope>
    <source>
        <strain evidence="2 3">68/02</strain>
    </source>
</reference>
<name>A0A0U1HY90_YERRO</name>
<evidence type="ECO:0000313" key="2">
    <source>
        <dbReference type="EMBL" id="CQI97859.1"/>
    </source>
</evidence>
<dbReference type="OrthoDB" id="6481074at2"/>
<gene>
    <name evidence="2" type="ORF">ERS008555_03984</name>
</gene>
<sequence length="105" mass="11258">MSNDGHAEGTTQAAVSEGTITIRDTDKQQQNVADLSRDVEHANNALSPIFDKEKEQNLLREAQLIGEIGSQVADIVRTQGDIVATKAANEKMKGVTPEDIAAAEK</sequence>
<accession>A0A0U1HY90</accession>